<dbReference type="AlphaFoldDB" id="A0A0G3G5A6"/>
<feature type="binding site" evidence="7">
    <location>
        <position position="246"/>
    </location>
    <ligand>
        <name>ATP</name>
        <dbReference type="ChEBI" id="CHEBI:30616"/>
    </ligand>
</feature>
<comment type="similarity">
    <text evidence="7">Belongs to the class-I aminoacyl-tRNA synthetase family. GluQ subfamily.</text>
</comment>
<dbReference type="EMBL" id="CP011367">
    <property type="protein sequence ID" value="AKJ94642.1"/>
    <property type="molecule type" value="Genomic_DNA"/>
</dbReference>
<evidence type="ECO:0000256" key="2">
    <source>
        <dbReference type="ARBA" id="ARBA00022723"/>
    </source>
</evidence>
<dbReference type="GO" id="GO:0008270">
    <property type="term" value="F:zinc ion binding"/>
    <property type="evidence" value="ECO:0007669"/>
    <property type="project" value="UniProtKB-UniRule"/>
</dbReference>
<dbReference type="GO" id="GO:0006400">
    <property type="term" value="P:tRNA modification"/>
    <property type="evidence" value="ECO:0007669"/>
    <property type="project" value="InterPro"/>
</dbReference>
<dbReference type="GO" id="GO:0005524">
    <property type="term" value="F:ATP binding"/>
    <property type="evidence" value="ECO:0007669"/>
    <property type="project" value="UniProtKB-KW"/>
</dbReference>
<dbReference type="HAMAP" id="MF_01428">
    <property type="entry name" value="Glu_Q_tRNA_synth"/>
    <property type="match status" value="1"/>
</dbReference>
<feature type="binding site" evidence="7">
    <location>
        <position position="187"/>
    </location>
    <ligand>
        <name>L-glutamate</name>
        <dbReference type="ChEBI" id="CHEBI:29985"/>
    </ligand>
</feature>
<dbReference type="InterPro" id="IPR049940">
    <property type="entry name" value="GluQ/Sye"/>
</dbReference>
<feature type="binding site" evidence="7">
    <location>
        <position position="109"/>
    </location>
    <ligand>
        <name>Zn(2+)</name>
        <dbReference type="ChEBI" id="CHEBI:29105"/>
    </ligand>
</feature>
<dbReference type="Gene3D" id="3.40.50.620">
    <property type="entry name" value="HUPs"/>
    <property type="match status" value="1"/>
</dbReference>
<dbReference type="PRINTS" id="PR00987">
    <property type="entry name" value="TRNASYNTHGLU"/>
</dbReference>
<dbReference type="InterPro" id="IPR014729">
    <property type="entry name" value="Rossmann-like_a/b/a_fold"/>
</dbReference>
<dbReference type="Proteomes" id="UP000064201">
    <property type="component" value="Chromosome"/>
</dbReference>
<feature type="short sequence motif" description="'KMSKS' region" evidence="7">
    <location>
        <begin position="243"/>
        <end position="247"/>
    </location>
</feature>
<evidence type="ECO:0000256" key="1">
    <source>
        <dbReference type="ARBA" id="ARBA00022598"/>
    </source>
</evidence>
<evidence type="ECO:0000313" key="10">
    <source>
        <dbReference type="EMBL" id="AKJ94642.1"/>
    </source>
</evidence>
<protein>
    <recommendedName>
        <fullName evidence="7">Glutamyl-Q tRNA(Asp) synthetase</fullName>
        <shortName evidence="7">Glu-Q-RSs</shortName>
        <ecNumber evidence="7">6.1.1.-</ecNumber>
    </recommendedName>
</protein>
<keyword evidence="11" id="KW-1185">Reference proteome</keyword>
<organism evidence="10 11">
    <name type="scientific">Thioalkalivibrio versutus</name>
    <dbReference type="NCBI Taxonomy" id="106634"/>
    <lineage>
        <taxon>Bacteria</taxon>
        <taxon>Pseudomonadati</taxon>
        <taxon>Pseudomonadota</taxon>
        <taxon>Gammaproteobacteria</taxon>
        <taxon>Chromatiales</taxon>
        <taxon>Ectothiorhodospiraceae</taxon>
        <taxon>Thioalkalivibrio</taxon>
    </lineage>
</organism>
<dbReference type="PANTHER" id="PTHR43311">
    <property type="entry name" value="GLUTAMATE--TRNA LIGASE"/>
    <property type="match status" value="1"/>
</dbReference>
<feature type="binding site" evidence="7">
    <location>
        <position position="129"/>
    </location>
    <ligand>
        <name>Zn(2+)</name>
        <dbReference type="ChEBI" id="CHEBI:29105"/>
    </ligand>
</feature>
<keyword evidence="3 7" id="KW-0547">Nucleotide-binding</keyword>
<feature type="binding site" evidence="7">
    <location>
        <position position="133"/>
    </location>
    <ligand>
        <name>Zn(2+)</name>
        <dbReference type="ChEBI" id="CHEBI:29105"/>
    </ligand>
</feature>
<feature type="binding site" evidence="7">
    <location>
        <position position="111"/>
    </location>
    <ligand>
        <name>Zn(2+)</name>
        <dbReference type="ChEBI" id="CHEBI:29105"/>
    </ligand>
</feature>
<dbReference type="PATRIC" id="fig|106634.4.peg.882"/>
<dbReference type="SUPFAM" id="SSF52374">
    <property type="entry name" value="Nucleotidylyl transferase"/>
    <property type="match status" value="1"/>
</dbReference>
<keyword evidence="2 7" id="KW-0479">Metal-binding</keyword>
<dbReference type="OrthoDB" id="9807503at2"/>
<dbReference type="GO" id="GO:0006424">
    <property type="term" value="P:glutamyl-tRNA aminoacylation"/>
    <property type="evidence" value="ECO:0007669"/>
    <property type="project" value="InterPro"/>
</dbReference>
<feature type="binding site" evidence="7">
    <location>
        <position position="205"/>
    </location>
    <ligand>
        <name>L-glutamate</name>
        <dbReference type="ChEBI" id="CHEBI:29985"/>
    </ligand>
</feature>
<evidence type="ECO:0000256" key="4">
    <source>
        <dbReference type="ARBA" id="ARBA00022833"/>
    </source>
</evidence>
<evidence type="ECO:0000256" key="6">
    <source>
        <dbReference type="ARBA" id="ARBA00023146"/>
    </source>
</evidence>
<dbReference type="GO" id="GO:0004818">
    <property type="term" value="F:glutamate-tRNA ligase activity"/>
    <property type="evidence" value="ECO:0007669"/>
    <property type="project" value="TreeGrafter"/>
</dbReference>
<gene>
    <name evidence="7" type="primary">gluQ</name>
    <name evidence="10" type="ORF">TVD_04320</name>
</gene>
<evidence type="ECO:0000256" key="7">
    <source>
        <dbReference type="HAMAP-Rule" id="MF_01428"/>
    </source>
</evidence>
<keyword evidence="8" id="KW-0648">Protein biosynthesis</keyword>
<evidence type="ECO:0000256" key="5">
    <source>
        <dbReference type="ARBA" id="ARBA00022840"/>
    </source>
</evidence>
<name>A0A0G3G5A6_9GAMM</name>
<proteinExistence type="inferred from homology"/>
<comment type="cofactor">
    <cofactor evidence="7">
        <name>Zn(2+)</name>
        <dbReference type="ChEBI" id="CHEBI:29105"/>
    </cofactor>
    <text evidence="7">Binds 1 zinc ion per subunit.</text>
</comment>
<keyword evidence="6 7" id="KW-0030">Aminoacyl-tRNA synthetase</keyword>
<keyword evidence="1 7" id="KW-0436">Ligase</keyword>
<accession>A0A0G3G5A6</accession>
<reference evidence="10 11" key="1">
    <citation type="submission" date="2015-04" db="EMBL/GenBank/DDBJ databases">
        <title>Complete Sequence for the Genome of the Thioalkalivibrio versutus D301.</title>
        <authorList>
            <person name="Mu T."/>
            <person name="Zhou J."/>
            <person name="Xu X."/>
        </authorList>
    </citation>
    <scope>NUCLEOTIDE SEQUENCE [LARGE SCALE GENOMIC DNA]</scope>
    <source>
        <strain evidence="10 11">D301</strain>
    </source>
</reference>
<dbReference type="NCBIfam" id="TIGR03838">
    <property type="entry name" value="queuosine_YadB"/>
    <property type="match status" value="1"/>
</dbReference>
<dbReference type="KEGG" id="tvr:TVD_04320"/>
<keyword evidence="5 7" id="KW-0067">ATP-binding</keyword>
<dbReference type="InterPro" id="IPR000924">
    <property type="entry name" value="Glu/Gln-tRNA-synth"/>
</dbReference>
<dbReference type="Pfam" id="PF00749">
    <property type="entry name" value="tRNA-synt_1c"/>
    <property type="match status" value="1"/>
</dbReference>
<feature type="domain" description="Glutamyl/glutaminyl-tRNA synthetase class Ib catalytic" evidence="9">
    <location>
        <begin position="17"/>
        <end position="247"/>
    </location>
</feature>
<dbReference type="RefSeq" id="WP_047250902.1">
    <property type="nucleotide sequence ID" value="NZ_CP011367.1"/>
</dbReference>
<keyword evidence="4 7" id="KW-0862">Zinc</keyword>
<evidence type="ECO:0000256" key="8">
    <source>
        <dbReference type="RuleBase" id="RU363037"/>
    </source>
</evidence>
<dbReference type="EC" id="6.1.1.-" evidence="7"/>
<evidence type="ECO:0000259" key="9">
    <source>
        <dbReference type="Pfam" id="PF00749"/>
    </source>
</evidence>
<sequence>MTVTPERITRADRYVGRFAPTPSGPLHAGSLLAAVISWLDARSTDGRWHLRIDDIDTPRVRPGAADAIFHALEAFALVWDGPVTWQSQRGPAYQRALDTLLTSNLAFPCGCTRKDLAARGRPGWEGPIYPGTCRHGLPSEREPRAVRARATTRYWTIADRFLGTVAFDLEALGSDFVIRRADGIVAYQLATVVDDLDLGVTRVVRGIDLLGSTPRQMQLYEALGATPPAYAHHPVLVAPGGDKLAKATGAEGIHAGTARRQLADTLTVIGLAPGDAQAPDAPEAQLAEALERLQGHTLGDHLPLPAALPGAARAV</sequence>
<evidence type="ECO:0000256" key="3">
    <source>
        <dbReference type="ARBA" id="ARBA00022741"/>
    </source>
</evidence>
<comment type="function">
    <text evidence="7">Catalyzes the tRNA-independent activation of glutamate in presence of ATP and the subsequent transfer of glutamate onto a tRNA(Asp). Glutamate is transferred on the 2-amino-5-(4,5-dihydroxy-2-cyclopenten-1-yl) moiety of the queuosine in the wobble position of the QUC anticodon.</text>
</comment>
<dbReference type="GO" id="GO:0005829">
    <property type="term" value="C:cytosol"/>
    <property type="evidence" value="ECO:0007669"/>
    <property type="project" value="TreeGrafter"/>
</dbReference>
<dbReference type="STRING" id="106634.TVD_04320"/>
<dbReference type="PANTHER" id="PTHR43311:SF1">
    <property type="entry name" value="GLUTAMYL-Q TRNA(ASP) SYNTHETASE"/>
    <property type="match status" value="1"/>
</dbReference>
<feature type="binding site" evidence="7">
    <location>
        <position position="53"/>
    </location>
    <ligand>
        <name>L-glutamate</name>
        <dbReference type="ChEBI" id="CHEBI:29985"/>
    </ligand>
</feature>
<feature type="binding site" evidence="7">
    <location>
        <begin position="17"/>
        <end position="21"/>
    </location>
    <ligand>
        <name>L-glutamate</name>
        <dbReference type="ChEBI" id="CHEBI:29985"/>
    </ligand>
</feature>
<dbReference type="InterPro" id="IPR020058">
    <property type="entry name" value="Glu/Gln-tRNA-synth_Ib_cat-dom"/>
</dbReference>
<feature type="short sequence motif" description="'HIGH' region" evidence="7">
    <location>
        <begin position="20"/>
        <end position="30"/>
    </location>
</feature>
<dbReference type="InterPro" id="IPR022380">
    <property type="entry name" value="Glu-Q_tRNA(Asp)_Synthase"/>
</dbReference>
<evidence type="ECO:0000313" key="11">
    <source>
        <dbReference type="Proteomes" id="UP000064201"/>
    </source>
</evidence>
<dbReference type="NCBIfam" id="NF004314">
    <property type="entry name" value="PRK05710.1-3"/>
    <property type="match status" value="1"/>
</dbReference>